<evidence type="ECO:0000256" key="9">
    <source>
        <dbReference type="SAM" id="MobiDB-lite"/>
    </source>
</evidence>
<feature type="compositionally biased region" description="Basic residues" evidence="9">
    <location>
        <begin position="359"/>
        <end position="369"/>
    </location>
</feature>
<dbReference type="Proteomes" id="UP000694888">
    <property type="component" value="Unplaced"/>
</dbReference>
<feature type="region of interest" description="Disordered" evidence="9">
    <location>
        <begin position="710"/>
        <end position="735"/>
    </location>
</feature>
<feature type="region of interest" description="Disordered" evidence="9">
    <location>
        <begin position="1"/>
        <end position="44"/>
    </location>
</feature>
<reference evidence="12" key="1">
    <citation type="submission" date="2025-08" db="UniProtKB">
        <authorList>
            <consortium name="RefSeq"/>
        </authorList>
    </citation>
    <scope>IDENTIFICATION</scope>
</reference>
<dbReference type="GeneID" id="101857083"/>
<evidence type="ECO:0000256" key="3">
    <source>
        <dbReference type="ARBA" id="ARBA00022679"/>
    </source>
</evidence>
<dbReference type="InterPro" id="IPR044066">
    <property type="entry name" value="TRIAD_supradom"/>
</dbReference>
<evidence type="ECO:0000259" key="10">
    <source>
        <dbReference type="PROSITE" id="PS51873"/>
    </source>
</evidence>
<dbReference type="SMART" id="SM00647">
    <property type="entry name" value="IBR"/>
    <property type="match status" value="2"/>
</dbReference>
<feature type="compositionally biased region" description="Basic and acidic residues" evidence="9">
    <location>
        <begin position="209"/>
        <end position="231"/>
    </location>
</feature>
<keyword evidence="5" id="KW-0677">Repeat</keyword>
<feature type="region of interest" description="Disordered" evidence="9">
    <location>
        <begin position="486"/>
        <end position="505"/>
    </location>
</feature>
<dbReference type="Gene3D" id="1.20.120.1750">
    <property type="match status" value="1"/>
</dbReference>
<evidence type="ECO:0000256" key="8">
    <source>
        <dbReference type="ARBA" id="ARBA00022833"/>
    </source>
</evidence>
<keyword evidence="6" id="KW-0863">Zinc-finger</keyword>
<dbReference type="EC" id="2.3.2.31" evidence="2"/>
<keyword evidence="4" id="KW-0479">Metal-binding</keyword>
<dbReference type="InterPro" id="IPR031127">
    <property type="entry name" value="E3_UB_ligase_RBR"/>
</dbReference>
<feature type="domain" description="RING-type" evidence="10">
    <location>
        <begin position="783"/>
        <end position="1014"/>
    </location>
</feature>
<dbReference type="PANTHER" id="PTHR11685">
    <property type="entry name" value="RBR FAMILY RING FINGER AND IBR DOMAIN-CONTAINING"/>
    <property type="match status" value="1"/>
</dbReference>
<evidence type="ECO:0000256" key="1">
    <source>
        <dbReference type="ARBA" id="ARBA00001798"/>
    </source>
</evidence>
<organism evidence="11 12">
    <name type="scientific">Aplysia californica</name>
    <name type="common">California sea hare</name>
    <dbReference type="NCBI Taxonomy" id="6500"/>
    <lineage>
        <taxon>Eukaryota</taxon>
        <taxon>Metazoa</taxon>
        <taxon>Spiralia</taxon>
        <taxon>Lophotrochozoa</taxon>
        <taxon>Mollusca</taxon>
        <taxon>Gastropoda</taxon>
        <taxon>Heterobranchia</taxon>
        <taxon>Euthyneura</taxon>
        <taxon>Tectipleura</taxon>
        <taxon>Aplysiida</taxon>
        <taxon>Aplysioidea</taxon>
        <taxon>Aplysiidae</taxon>
        <taxon>Aplysia</taxon>
    </lineage>
</organism>
<feature type="compositionally biased region" description="Polar residues" evidence="9">
    <location>
        <begin position="1"/>
        <end position="17"/>
    </location>
</feature>
<feature type="compositionally biased region" description="Polar residues" evidence="9">
    <location>
        <begin position="493"/>
        <end position="503"/>
    </location>
</feature>
<dbReference type="CDD" id="cd20335">
    <property type="entry name" value="BRcat_RBR"/>
    <property type="match status" value="1"/>
</dbReference>
<proteinExistence type="predicted"/>
<evidence type="ECO:0000256" key="4">
    <source>
        <dbReference type="ARBA" id="ARBA00022723"/>
    </source>
</evidence>
<gene>
    <name evidence="12" type="primary">LOC101857083</name>
</gene>
<evidence type="ECO:0000256" key="6">
    <source>
        <dbReference type="ARBA" id="ARBA00022771"/>
    </source>
</evidence>
<keyword evidence="8" id="KW-0862">Zinc</keyword>
<dbReference type="InterPro" id="IPR002867">
    <property type="entry name" value="IBR_dom"/>
</dbReference>
<evidence type="ECO:0000313" key="11">
    <source>
        <dbReference type="Proteomes" id="UP000694888"/>
    </source>
</evidence>
<keyword evidence="7" id="KW-0833">Ubl conjugation pathway</keyword>
<dbReference type="PROSITE" id="PS51873">
    <property type="entry name" value="TRIAD"/>
    <property type="match status" value="1"/>
</dbReference>
<keyword evidence="11" id="KW-1185">Reference proteome</keyword>
<dbReference type="SUPFAM" id="SSF57850">
    <property type="entry name" value="RING/U-box"/>
    <property type="match status" value="3"/>
</dbReference>
<dbReference type="InterPro" id="IPR013083">
    <property type="entry name" value="Znf_RING/FYVE/PHD"/>
</dbReference>
<evidence type="ECO:0000313" key="12">
    <source>
        <dbReference type="RefSeq" id="XP_005112661.1"/>
    </source>
</evidence>
<evidence type="ECO:0000256" key="7">
    <source>
        <dbReference type="ARBA" id="ARBA00022786"/>
    </source>
</evidence>
<dbReference type="Pfam" id="PF01485">
    <property type="entry name" value="IBR"/>
    <property type="match status" value="1"/>
</dbReference>
<protein>
    <recommendedName>
        <fullName evidence="2">RBR-type E3 ubiquitin transferase</fullName>
        <ecNumber evidence="2">2.3.2.31</ecNumber>
    </recommendedName>
</protein>
<feature type="region of interest" description="Disordered" evidence="9">
    <location>
        <begin position="206"/>
        <end position="231"/>
    </location>
</feature>
<feature type="region of interest" description="Disordered" evidence="9">
    <location>
        <begin position="350"/>
        <end position="383"/>
    </location>
</feature>
<evidence type="ECO:0000256" key="5">
    <source>
        <dbReference type="ARBA" id="ARBA00022737"/>
    </source>
</evidence>
<keyword evidence="3" id="KW-0808">Transferase</keyword>
<sequence>MVLKKTNSSLNSGATQRVKSRGLFRLSPPGSSDPDNYVTISRDGESHLEPVRLGRNRRNDPCPVREGRYRSAEKLILEFLDLDLHKANSDARHQFGDMGELNRRQRIPPVTHTFSMEKASMWLLHDKFRQMMQDEEFAEHITECADLKIEIREIRGTSRNYSRKREWSSFDMTQTRRRATEDDAGAVCARGSKRSRLTCHPRGIQRPAMWDKDTPKKEDKRIPEDETRARAERPKETVFIHVVPPTLLDARDAHYDSRFKKFHFLPYNVRRTSSMKVKQEKSRRLEAWHDEIWRGTRMFYGGQEDSNFHALRASEQGEGDVSDDLDDLDDPDDLVTPRQTTTFDIMDFCRPESTDKNAQRRGKRKRKASKISLGTARQSQEQPHLQYVSREEALGYLPVSSAGVTLGMSQLHNDLDLGEDESRDTDEGLNVWSQSQLNDDASGDSSFEHLQEETAVNSDRDARFDEDVENFAKDFVQITMSSEQSAESYSKSVGATSTDTSPSLDGLGDTESRVKFGNCVPACFCVRVFRRGADTDCHLIGQHMKGREWRVCLQCEASNELGETDVNKTFTDRVNQELGRVFDVKRLGYLASVARENAGIFRETHSRHERDTLTPDVSKAEIVETVHGVYGASQHAMVCSPEGAVVLLSDHAPLSTTTPWDAGGPHQADVETDKEFGVCLPPSLGEESGVYLPILGEECGLGLPPLGEESGVRLPPLGEESGVSLPPLGEESGVSLPPLGEESGVNLPPLGEESGVCLPPLGEESGVCLPPLGEESGVCLPPLGEECGVCLLPLGGPDDPDSAPWSLLPCGHTFCVSCWRYHAYRAVQAGRVRIPCMVADCCVEMNEAMVMSRLPYALSSLHRRHVMERRIETDPRASWCPNGRCGKVIVLLGDLDSGTAPRPVTCSCGYSWCHSCRERPHWPSSCEQSNNYNKFLARTSHRDTVAHRDASMHVTLKPCPTCQYPIEKHLGCNAVLCCMCGVSFCWGCVQTFKEHSPYACNTNSAEGKNVTYVLENKLMLDHPIVYFFENCLACHKRARHVEPEAVYMFVKGLRHYEDFRIRLPVTSTLTCKRTAKQDVVEVVLKAIDFLRKAFRVLEHNYVLLGLARYGQREKTVRSCEPILFRLQFIVDRVEGRFLNKTFTKIFQSVKVLHDLIHSGDRTISEMDFVVPELQRVTRAIDSNWIHKVDPKKYYRYK</sequence>
<comment type="catalytic activity">
    <reaction evidence="1">
        <text>[E2 ubiquitin-conjugating enzyme]-S-ubiquitinyl-L-cysteine + [acceptor protein]-L-lysine = [E2 ubiquitin-conjugating enzyme]-L-cysteine + [acceptor protein]-N(6)-ubiquitinyl-L-lysine.</text>
        <dbReference type="EC" id="2.3.2.31"/>
    </reaction>
</comment>
<dbReference type="Gene3D" id="3.30.40.10">
    <property type="entry name" value="Zinc/RING finger domain, C3HC4 (zinc finger)"/>
    <property type="match status" value="1"/>
</dbReference>
<dbReference type="RefSeq" id="XP_005112661.1">
    <property type="nucleotide sequence ID" value="XM_005112604.3"/>
</dbReference>
<evidence type="ECO:0000256" key="2">
    <source>
        <dbReference type="ARBA" id="ARBA00012251"/>
    </source>
</evidence>
<accession>A0ABM0KA83</accession>
<name>A0ABM0KA83_APLCA</name>